<name>A0A4Y2DHB2_ARAVE</name>
<feature type="compositionally biased region" description="Basic and acidic residues" evidence="1">
    <location>
        <begin position="92"/>
        <end position="103"/>
    </location>
</feature>
<keyword evidence="3" id="KW-1185">Reference proteome</keyword>
<dbReference type="EMBL" id="BGPR01000359">
    <property type="protein sequence ID" value="GBM15406.1"/>
    <property type="molecule type" value="Genomic_DNA"/>
</dbReference>
<organism evidence="2 3">
    <name type="scientific">Araneus ventricosus</name>
    <name type="common">Orbweaver spider</name>
    <name type="synonym">Epeira ventricosa</name>
    <dbReference type="NCBI Taxonomy" id="182803"/>
    <lineage>
        <taxon>Eukaryota</taxon>
        <taxon>Metazoa</taxon>
        <taxon>Ecdysozoa</taxon>
        <taxon>Arthropoda</taxon>
        <taxon>Chelicerata</taxon>
        <taxon>Arachnida</taxon>
        <taxon>Araneae</taxon>
        <taxon>Araneomorphae</taxon>
        <taxon>Entelegynae</taxon>
        <taxon>Araneoidea</taxon>
        <taxon>Araneidae</taxon>
        <taxon>Araneus</taxon>
    </lineage>
</organism>
<evidence type="ECO:0000256" key="1">
    <source>
        <dbReference type="SAM" id="MobiDB-lite"/>
    </source>
</evidence>
<feature type="region of interest" description="Disordered" evidence="1">
    <location>
        <begin position="91"/>
        <end position="111"/>
    </location>
</feature>
<sequence>MALPAPVSQNLYDKINDKILCATTVVANSRMKKAAKEEELLTGSSVIMELELNTDEHLVKVLLLRDKQRIKLAEKCCQKATLESRKAKKRLKTAEKTAMKSEGKMYASGAF</sequence>
<evidence type="ECO:0000313" key="2">
    <source>
        <dbReference type="EMBL" id="GBM15406.1"/>
    </source>
</evidence>
<dbReference type="AlphaFoldDB" id="A0A4Y2DHB2"/>
<proteinExistence type="predicted"/>
<dbReference type="Proteomes" id="UP000499080">
    <property type="component" value="Unassembled WGS sequence"/>
</dbReference>
<comment type="caution">
    <text evidence="2">The sequence shown here is derived from an EMBL/GenBank/DDBJ whole genome shotgun (WGS) entry which is preliminary data.</text>
</comment>
<evidence type="ECO:0000313" key="3">
    <source>
        <dbReference type="Proteomes" id="UP000499080"/>
    </source>
</evidence>
<protein>
    <submittedName>
        <fullName evidence="2">Uncharacterized protein</fullName>
    </submittedName>
</protein>
<reference evidence="2 3" key="1">
    <citation type="journal article" date="2019" name="Sci. Rep.">
        <title>Orb-weaving spider Araneus ventricosus genome elucidates the spidroin gene catalogue.</title>
        <authorList>
            <person name="Kono N."/>
            <person name="Nakamura H."/>
            <person name="Ohtoshi R."/>
            <person name="Moran D.A.P."/>
            <person name="Shinohara A."/>
            <person name="Yoshida Y."/>
            <person name="Fujiwara M."/>
            <person name="Mori M."/>
            <person name="Tomita M."/>
            <person name="Arakawa K."/>
        </authorList>
    </citation>
    <scope>NUCLEOTIDE SEQUENCE [LARGE SCALE GENOMIC DNA]</scope>
</reference>
<gene>
    <name evidence="2" type="ORF">AVEN_199660_1</name>
</gene>
<accession>A0A4Y2DHB2</accession>